<evidence type="ECO:0000256" key="1">
    <source>
        <dbReference type="SAM" id="MobiDB-lite"/>
    </source>
</evidence>
<evidence type="ECO:0000313" key="2">
    <source>
        <dbReference type="EMBL" id="KAK5888002.1"/>
    </source>
</evidence>
<feature type="compositionally biased region" description="Gly residues" evidence="1">
    <location>
        <begin position="14"/>
        <end position="26"/>
    </location>
</feature>
<gene>
    <name evidence="2" type="ORF">CesoFtcFv8_016546</name>
</gene>
<dbReference type="EMBL" id="JAULUE010002058">
    <property type="protein sequence ID" value="KAK5888002.1"/>
    <property type="molecule type" value="Genomic_DNA"/>
</dbReference>
<keyword evidence="3" id="KW-1185">Reference proteome</keyword>
<name>A0AAN8BNG9_9TELE</name>
<protein>
    <submittedName>
        <fullName evidence="2">Uncharacterized protein</fullName>
    </submittedName>
</protein>
<comment type="caution">
    <text evidence="2">The sequence shown here is derived from an EMBL/GenBank/DDBJ whole genome shotgun (WGS) entry which is preliminary data.</text>
</comment>
<evidence type="ECO:0000313" key="3">
    <source>
        <dbReference type="Proteomes" id="UP001335648"/>
    </source>
</evidence>
<dbReference type="AlphaFoldDB" id="A0AAN8BNG9"/>
<proteinExistence type="predicted"/>
<feature type="region of interest" description="Disordered" evidence="1">
    <location>
        <begin position="1"/>
        <end position="67"/>
    </location>
</feature>
<accession>A0AAN8BNG9</accession>
<reference evidence="2 3" key="1">
    <citation type="journal article" date="2023" name="Mol. Biol. Evol.">
        <title>Genomics of Secondarily Temperate Adaptation in the Only Non-Antarctic Icefish.</title>
        <authorList>
            <person name="Rivera-Colon A.G."/>
            <person name="Rayamajhi N."/>
            <person name="Minhas B.F."/>
            <person name="Madrigal G."/>
            <person name="Bilyk K.T."/>
            <person name="Yoon V."/>
            <person name="Hune M."/>
            <person name="Gregory S."/>
            <person name="Cheng C.H.C."/>
            <person name="Catchen J.M."/>
        </authorList>
    </citation>
    <scope>NUCLEOTIDE SEQUENCE [LARGE SCALE GENOMIC DNA]</scope>
    <source>
        <strain evidence="2">JC2023a</strain>
    </source>
</reference>
<organism evidence="2 3">
    <name type="scientific">Champsocephalus esox</name>
    <name type="common">pike icefish</name>
    <dbReference type="NCBI Taxonomy" id="159716"/>
    <lineage>
        <taxon>Eukaryota</taxon>
        <taxon>Metazoa</taxon>
        <taxon>Chordata</taxon>
        <taxon>Craniata</taxon>
        <taxon>Vertebrata</taxon>
        <taxon>Euteleostomi</taxon>
        <taxon>Actinopterygii</taxon>
        <taxon>Neopterygii</taxon>
        <taxon>Teleostei</taxon>
        <taxon>Neoteleostei</taxon>
        <taxon>Acanthomorphata</taxon>
        <taxon>Eupercaria</taxon>
        <taxon>Perciformes</taxon>
        <taxon>Notothenioidei</taxon>
        <taxon>Channichthyidae</taxon>
        <taxon>Champsocephalus</taxon>
    </lineage>
</organism>
<dbReference type="Proteomes" id="UP001335648">
    <property type="component" value="Unassembled WGS sequence"/>
</dbReference>
<sequence length="67" mass="6867">MLSRFISRSTGQETDGGGVGGGGGGWQAHTSTQCRARGYYGKPGHTHPLSPASPGINKPIWGAPEGM</sequence>
<feature type="compositionally biased region" description="Polar residues" evidence="1">
    <location>
        <begin position="1"/>
        <end position="13"/>
    </location>
</feature>